<comment type="caution">
    <text evidence="5">The sequence shown here is derived from an EMBL/GenBank/DDBJ whole genome shotgun (WGS) entry which is preliminary data.</text>
</comment>
<evidence type="ECO:0000259" key="4">
    <source>
        <dbReference type="PROSITE" id="PS51384"/>
    </source>
</evidence>
<dbReference type="CDD" id="cd06189">
    <property type="entry name" value="flavin_oxioreductase"/>
    <property type="match status" value="1"/>
</dbReference>
<dbReference type="InterPro" id="IPR050415">
    <property type="entry name" value="MRET"/>
</dbReference>
<comment type="similarity">
    <text evidence="3">Belongs to the Fre/LuxG FAD/NAD(P) flavoprotein oxidoreductase family.</text>
</comment>
<evidence type="ECO:0000313" key="6">
    <source>
        <dbReference type="Proteomes" id="UP000316199"/>
    </source>
</evidence>
<evidence type="ECO:0000256" key="2">
    <source>
        <dbReference type="ARBA" id="ARBA00023223"/>
    </source>
</evidence>
<dbReference type="GO" id="GO:0016491">
    <property type="term" value="F:oxidoreductase activity"/>
    <property type="evidence" value="ECO:0007669"/>
    <property type="project" value="UniProtKB-KW"/>
</dbReference>
<keyword evidence="1" id="KW-0560">Oxidoreductase</keyword>
<dbReference type="PRINTS" id="PR00410">
    <property type="entry name" value="PHEHYDRXLASE"/>
</dbReference>
<proteinExistence type="inferred from homology"/>
<dbReference type="Pfam" id="PF00175">
    <property type="entry name" value="NAD_binding_1"/>
    <property type="match status" value="1"/>
</dbReference>
<dbReference type="Proteomes" id="UP000316199">
    <property type="component" value="Unassembled WGS sequence"/>
</dbReference>
<dbReference type="PANTHER" id="PTHR47354">
    <property type="entry name" value="NADH OXIDOREDUCTASE HCR"/>
    <property type="match status" value="1"/>
</dbReference>
<keyword evidence="2" id="KW-0455">Luminescence</keyword>
<dbReference type="Gene3D" id="2.40.30.10">
    <property type="entry name" value="Translation factors"/>
    <property type="match status" value="1"/>
</dbReference>
<accession>A0A520S5L2</accession>
<dbReference type="InterPro" id="IPR017938">
    <property type="entry name" value="Riboflavin_synthase-like_b-brl"/>
</dbReference>
<dbReference type="GO" id="GO:0008218">
    <property type="term" value="P:bioluminescence"/>
    <property type="evidence" value="ECO:0007669"/>
    <property type="project" value="UniProtKB-KW"/>
</dbReference>
<evidence type="ECO:0000256" key="3">
    <source>
        <dbReference type="ARBA" id="ARBA00038177"/>
    </source>
</evidence>
<feature type="domain" description="FAD-binding FR-type" evidence="4">
    <location>
        <begin position="2"/>
        <end position="101"/>
    </location>
</feature>
<dbReference type="PROSITE" id="PS51384">
    <property type="entry name" value="FAD_FR"/>
    <property type="match status" value="1"/>
</dbReference>
<dbReference type="InterPro" id="IPR001433">
    <property type="entry name" value="OxRdtase_FAD/NAD-bd"/>
</dbReference>
<dbReference type="InterPro" id="IPR017927">
    <property type="entry name" value="FAD-bd_FR_type"/>
</dbReference>
<dbReference type="SUPFAM" id="SSF63380">
    <property type="entry name" value="Riboflavin synthase domain-like"/>
    <property type="match status" value="1"/>
</dbReference>
<gene>
    <name evidence="5" type="ORF">EVA68_00680</name>
</gene>
<dbReference type="InterPro" id="IPR039261">
    <property type="entry name" value="FNR_nucleotide-bd"/>
</dbReference>
<evidence type="ECO:0000313" key="5">
    <source>
        <dbReference type="EMBL" id="RZO77775.1"/>
    </source>
</evidence>
<dbReference type="SUPFAM" id="SSF52343">
    <property type="entry name" value="Ferredoxin reductase-like, C-terminal NADP-linked domain"/>
    <property type="match status" value="1"/>
</dbReference>
<sequence>MPKRLYCDTSSVTYLNKDTRKVILDLPEGEKLNFKAGQYLEIILPDNRCPFSIASSPHETKSLELHIRPTPQSRGSLEIEKLINSSQKICIEAPIGKCYIEKPPKHSLLLIAASTGVTQMKSIFEYLMHIGHVGDVFLYWGVLSDSDLYLDELWKTWERQNKHFRYIPVISKPETSPHWQGRTGLVSNAVLQDFKTLQNLIIYVSGGPDMVYATRDAFKAHGMREHNIFSDMFSYLPR</sequence>
<protein>
    <submittedName>
        <fullName evidence="5">NAD(P)H-flavin reductase</fullName>
    </submittedName>
</protein>
<dbReference type="PANTHER" id="PTHR47354:SF7">
    <property type="entry name" value="NAD(P)H-FLAVIN REDUCTASE"/>
    <property type="match status" value="1"/>
</dbReference>
<name>A0A520S5L2_9GAMM</name>
<evidence type="ECO:0000256" key="1">
    <source>
        <dbReference type="ARBA" id="ARBA00023002"/>
    </source>
</evidence>
<dbReference type="Gene3D" id="3.40.50.80">
    <property type="entry name" value="Nucleotide-binding domain of ferredoxin-NADP reductase (FNR) module"/>
    <property type="match status" value="1"/>
</dbReference>
<organism evidence="5 6">
    <name type="scientific">OM182 bacterium</name>
    <dbReference type="NCBI Taxonomy" id="2510334"/>
    <lineage>
        <taxon>Bacteria</taxon>
        <taxon>Pseudomonadati</taxon>
        <taxon>Pseudomonadota</taxon>
        <taxon>Gammaproteobacteria</taxon>
        <taxon>OMG group</taxon>
        <taxon>OM182 clade</taxon>
    </lineage>
</organism>
<dbReference type="AlphaFoldDB" id="A0A520S5L2"/>
<dbReference type="EMBL" id="SHAG01000001">
    <property type="protein sequence ID" value="RZO77775.1"/>
    <property type="molecule type" value="Genomic_DNA"/>
</dbReference>
<dbReference type="Pfam" id="PF00970">
    <property type="entry name" value="FAD_binding_6"/>
    <property type="match status" value="1"/>
</dbReference>
<dbReference type="InterPro" id="IPR008333">
    <property type="entry name" value="Cbr1-like_FAD-bd_dom"/>
</dbReference>
<reference evidence="5 6" key="1">
    <citation type="submission" date="2019-02" db="EMBL/GenBank/DDBJ databases">
        <title>Prokaryotic population dynamics and viral predation in marine succession experiment using metagenomics: the confinement effect.</title>
        <authorList>
            <person name="Haro-Moreno J.M."/>
            <person name="Rodriguez-Valera F."/>
            <person name="Lopez-Perez M."/>
        </authorList>
    </citation>
    <scope>NUCLEOTIDE SEQUENCE [LARGE SCALE GENOMIC DNA]</scope>
    <source>
        <strain evidence="5">MED-G157</strain>
    </source>
</reference>